<accession>A0A7X5HX84</accession>
<keyword evidence="1 3" id="KW-0547">Nucleotide-binding</keyword>
<dbReference type="Pfam" id="PF14520">
    <property type="entry name" value="HHH_5"/>
    <property type="match status" value="1"/>
</dbReference>
<dbReference type="Pfam" id="PF13245">
    <property type="entry name" value="AAA_19"/>
    <property type="match status" value="1"/>
</dbReference>
<dbReference type="SMART" id="SM00278">
    <property type="entry name" value="HhH1"/>
    <property type="match status" value="3"/>
</dbReference>
<dbReference type="PANTHER" id="PTHR43788">
    <property type="entry name" value="DNA2/NAM7 HELICASE FAMILY MEMBER"/>
    <property type="match status" value="1"/>
</dbReference>
<dbReference type="EMBL" id="JAAEEH010000033">
    <property type="protein sequence ID" value="NDL68286.1"/>
    <property type="molecule type" value="Genomic_DNA"/>
</dbReference>
<keyword evidence="3" id="KW-0413">Isomerase</keyword>
<dbReference type="InterPro" id="IPR050534">
    <property type="entry name" value="Coronavir_polyprotein_1ab"/>
</dbReference>
<feature type="domain" description="Helix-hairpin-helix DNA-binding motif class 1" evidence="4">
    <location>
        <begin position="180"/>
        <end position="199"/>
    </location>
</feature>
<dbReference type="Gene3D" id="2.30.30.940">
    <property type="match status" value="1"/>
</dbReference>
<dbReference type="InterPro" id="IPR003583">
    <property type="entry name" value="Hlx-hairpin-Hlx_DNA-bd_motif"/>
</dbReference>
<dbReference type="GO" id="GO:0006310">
    <property type="term" value="P:DNA recombination"/>
    <property type="evidence" value="ECO:0007669"/>
    <property type="project" value="InterPro"/>
</dbReference>
<dbReference type="GO" id="GO:0016787">
    <property type="term" value="F:hydrolase activity"/>
    <property type="evidence" value="ECO:0007669"/>
    <property type="project" value="UniProtKB-KW"/>
</dbReference>
<evidence type="ECO:0000256" key="3">
    <source>
        <dbReference type="HAMAP-Rule" id="MF_01488"/>
    </source>
</evidence>
<dbReference type="GO" id="GO:0009338">
    <property type="term" value="C:exodeoxyribonuclease V complex"/>
    <property type="evidence" value="ECO:0007669"/>
    <property type="project" value="TreeGrafter"/>
</dbReference>
<dbReference type="SMART" id="SM00382">
    <property type="entry name" value="AAA"/>
    <property type="match status" value="1"/>
</dbReference>
<dbReference type="GO" id="GO:0006281">
    <property type="term" value="P:DNA repair"/>
    <property type="evidence" value="ECO:0007669"/>
    <property type="project" value="InterPro"/>
</dbReference>
<proteinExistence type="inferred from homology"/>
<reference evidence="6 7" key="1">
    <citation type="submission" date="2020-01" db="EMBL/GenBank/DDBJ databases">
        <title>Anaeroalcalibacter tamaniensis gen. nov., sp. nov., moderately halophilic strictly anaerobic fermenter bacterium from mud volcano of Taman peninsula.</title>
        <authorList>
            <person name="Frolova A."/>
            <person name="Merkel A.Y."/>
            <person name="Slobodkin A.I."/>
        </authorList>
    </citation>
    <scope>NUCLEOTIDE SEQUENCE [LARGE SCALE GENOMIC DNA]</scope>
    <source>
        <strain evidence="6 7">F-3ap</strain>
    </source>
</reference>
<dbReference type="InterPro" id="IPR006345">
    <property type="entry name" value="RecD2"/>
</dbReference>
<dbReference type="Gene3D" id="1.10.10.2220">
    <property type="match status" value="1"/>
</dbReference>
<comment type="caution">
    <text evidence="6">The sequence shown here is derived from an EMBL/GenBank/DDBJ whole genome shotgun (WGS) entry which is preliminary data.</text>
</comment>
<dbReference type="AlphaFoldDB" id="A0A7X5HX84"/>
<dbReference type="InterPro" id="IPR029493">
    <property type="entry name" value="RecD2-like_HHH"/>
</dbReference>
<dbReference type="RefSeq" id="WP_162371009.1">
    <property type="nucleotide sequence ID" value="NZ_JAAEEH010000033.1"/>
</dbReference>
<name>A0A7X5HX84_9FIRM</name>
<dbReference type="PANTHER" id="PTHR43788:SF6">
    <property type="entry name" value="DNA HELICASE B"/>
    <property type="match status" value="1"/>
</dbReference>
<comment type="catalytic activity">
    <reaction evidence="3">
        <text>ATP + H2O = ADP + phosphate + H(+)</text>
        <dbReference type="Rhea" id="RHEA:13065"/>
        <dbReference type="ChEBI" id="CHEBI:15377"/>
        <dbReference type="ChEBI" id="CHEBI:15378"/>
        <dbReference type="ChEBI" id="CHEBI:30616"/>
        <dbReference type="ChEBI" id="CHEBI:43474"/>
        <dbReference type="ChEBI" id="CHEBI:456216"/>
        <dbReference type="EC" id="5.6.2.3"/>
    </reaction>
</comment>
<keyword evidence="3 6" id="KW-0347">Helicase</keyword>
<keyword evidence="7" id="KW-1185">Reference proteome</keyword>
<organism evidence="6 7">
    <name type="scientific">Anaerotalea alkaliphila</name>
    <dbReference type="NCBI Taxonomy" id="2662126"/>
    <lineage>
        <taxon>Bacteria</taxon>
        <taxon>Bacillati</taxon>
        <taxon>Bacillota</taxon>
        <taxon>Clostridia</taxon>
        <taxon>Eubacteriales</taxon>
        <taxon>Anaerotalea</taxon>
    </lineage>
</organism>
<evidence type="ECO:0000259" key="5">
    <source>
        <dbReference type="SMART" id="SM00382"/>
    </source>
</evidence>
<dbReference type="GO" id="GO:0043139">
    <property type="term" value="F:5'-3' DNA helicase activity"/>
    <property type="evidence" value="ECO:0007669"/>
    <property type="project" value="UniProtKB-UniRule"/>
</dbReference>
<keyword evidence="3" id="KW-0238">DNA-binding</keyword>
<dbReference type="InterPro" id="IPR027417">
    <property type="entry name" value="P-loop_NTPase"/>
</dbReference>
<protein>
    <recommendedName>
        <fullName evidence="3">ATP-dependent RecD2 DNA helicase</fullName>
        <ecNumber evidence="3">5.6.2.3</ecNumber>
    </recommendedName>
    <alternativeName>
        <fullName evidence="3">DNA 5'-3' helicase subunit RecD2</fullName>
    </alternativeName>
</protein>
<dbReference type="Pfam" id="PF23139">
    <property type="entry name" value="OB_YrrC"/>
    <property type="match status" value="1"/>
</dbReference>
<evidence type="ECO:0000256" key="1">
    <source>
        <dbReference type="ARBA" id="ARBA00022741"/>
    </source>
</evidence>
<evidence type="ECO:0000256" key="2">
    <source>
        <dbReference type="ARBA" id="ARBA00022840"/>
    </source>
</evidence>
<gene>
    <name evidence="3" type="primary">recD2</name>
    <name evidence="6" type="ORF">GXN74_11085</name>
</gene>
<dbReference type="GO" id="GO:0003677">
    <property type="term" value="F:DNA binding"/>
    <property type="evidence" value="ECO:0007669"/>
    <property type="project" value="UniProtKB-UniRule"/>
</dbReference>
<feature type="domain" description="Helix-hairpin-helix DNA-binding motif class 1" evidence="4">
    <location>
        <begin position="116"/>
        <end position="135"/>
    </location>
</feature>
<dbReference type="CDD" id="cd17933">
    <property type="entry name" value="DEXSc_RecD-like"/>
    <property type="match status" value="1"/>
</dbReference>
<dbReference type="SUPFAM" id="SSF47781">
    <property type="entry name" value="RuvA domain 2-like"/>
    <property type="match status" value="1"/>
</dbReference>
<comment type="function">
    <text evidence="3">DNA-dependent ATPase and ATP-dependent 5'-3' DNA helicase. Has no activity on blunt DNA or DNA with 3'-overhangs, requires at least 10 bases of 5'-ssDNA for helicase activity.</text>
</comment>
<dbReference type="InterPro" id="IPR055446">
    <property type="entry name" value="RecD2_N_OB"/>
</dbReference>
<keyword evidence="3" id="KW-0378">Hydrolase</keyword>
<evidence type="ECO:0000313" key="7">
    <source>
        <dbReference type="Proteomes" id="UP000461585"/>
    </source>
</evidence>
<dbReference type="Proteomes" id="UP000461585">
    <property type="component" value="Unassembled WGS sequence"/>
</dbReference>
<evidence type="ECO:0000313" key="6">
    <source>
        <dbReference type="EMBL" id="NDL68286.1"/>
    </source>
</evidence>
<dbReference type="InterPro" id="IPR003593">
    <property type="entry name" value="AAA+_ATPase"/>
</dbReference>
<dbReference type="EC" id="5.6.2.3" evidence="3"/>
<dbReference type="InterPro" id="IPR010994">
    <property type="entry name" value="RuvA_2-like"/>
</dbReference>
<dbReference type="NCBIfam" id="TIGR01448">
    <property type="entry name" value="recD_rel"/>
    <property type="match status" value="1"/>
</dbReference>
<dbReference type="InterPro" id="IPR041451">
    <property type="entry name" value="RecD2_SH13"/>
</dbReference>
<dbReference type="InterPro" id="IPR027785">
    <property type="entry name" value="UvrD-like_helicase_C"/>
</dbReference>
<dbReference type="GO" id="GO:0005524">
    <property type="term" value="F:ATP binding"/>
    <property type="evidence" value="ECO:0007669"/>
    <property type="project" value="UniProtKB-UniRule"/>
</dbReference>
<dbReference type="Gene3D" id="3.40.50.300">
    <property type="entry name" value="P-loop containing nucleotide triphosphate hydrolases"/>
    <property type="match status" value="2"/>
</dbReference>
<feature type="domain" description="Helix-hairpin-helix DNA-binding motif class 1" evidence="4">
    <location>
        <begin position="87"/>
        <end position="102"/>
    </location>
</feature>
<feature type="binding site" evidence="3">
    <location>
        <begin position="343"/>
        <end position="347"/>
    </location>
    <ligand>
        <name>ATP</name>
        <dbReference type="ChEBI" id="CHEBI:30616"/>
    </ligand>
</feature>
<feature type="domain" description="AAA+ ATPase" evidence="5">
    <location>
        <begin position="332"/>
        <end position="477"/>
    </location>
</feature>
<dbReference type="SUPFAM" id="SSF52540">
    <property type="entry name" value="P-loop containing nucleoside triphosphate hydrolases"/>
    <property type="match status" value="1"/>
</dbReference>
<dbReference type="Pfam" id="PF14490">
    <property type="entry name" value="HHH_RecD2"/>
    <property type="match status" value="1"/>
</dbReference>
<comment type="similarity">
    <text evidence="3">Belongs to the RecD family. RecD2 subfamily.</text>
</comment>
<evidence type="ECO:0000259" key="4">
    <source>
        <dbReference type="SMART" id="SM00278"/>
    </source>
</evidence>
<dbReference type="CDD" id="cd18809">
    <property type="entry name" value="SF1_C_RecD"/>
    <property type="match status" value="1"/>
</dbReference>
<dbReference type="Gene3D" id="1.10.150.20">
    <property type="entry name" value="5' to 3' exonuclease, C-terminal subdomain"/>
    <property type="match status" value="1"/>
</dbReference>
<dbReference type="Pfam" id="PF13538">
    <property type="entry name" value="UvrD_C_2"/>
    <property type="match status" value="1"/>
</dbReference>
<dbReference type="HAMAP" id="MF_01488">
    <property type="entry name" value="RecD2"/>
    <property type="match status" value="1"/>
</dbReference>
<keyword evidence="2 3" id="KW-0067">ATP-binding</keyword>
<sequence length="744" mass="83274">METLDGIVEDIIYRNEENGYCVLSVSTEAGEKTAVGCVFNIAVGEEIHARGHTSTHLVYGDQFNIQDYHCAIPQELKAMERYLGSGAVKGIGPAMAAKIVEMFGEDTFRVLEEEPELLERVKGISLKKAQAIAAIFYEQRTMRQAMIFLQEYGISVNYALKIYQEYREKTYEVVKNNPYQLAEDVHGIGFKMADSIAEQVGIPKESVHRTMAGMLYLLHQATLDGHVYLSREELFRSAGALLQADGTQLESALIRLKLQNRIVSVSLPGVEEAVYLGVYHAMEQGAALKLHEVAHGVGTGRGDSQEWITRFEKEEGIEFDPSQKEAIVKAQTCGLLVITGGPGTGKTTTINAIIRLFEEQDLTVALAAPTGRAAKRMTEATGREAKTIHRLLEITFGKDELHQRFERNEEYPLECDVLIVDESSMMDLTIFHHLLKAIPVGTRLILVGDKDQLPSVGAGNVLGDILACRDIFDVVVLQKIFRQAMESDIIMNAHKINHGEVPDLRRNSKDFFFIRRSNPTRILEELTSLVKTRLPKFAGCDSLEGIQVLTPMRKGILGVENLNVVLQAALNPPAKDKREKECRGIRFREGDKVMQVKNNYNLSWTVMNDLNFKIDEGTGVFNGDIGTILSINTYTETLKIRFDDQRQVNYEFSGLDELELAYATTIHKAQGSEYKVVVIPLFKGPPMLLSRNLLYTAITRARQYVVIVGTEETVVEMIANNREVRRNTSLSEQIRRLAIGERGA</sequence>
<dbReference type="GO" id="GO:0017116">
    <property type="term" value="F:single-stranded DNA helicase activity"/>
    <property type="evidence" value="ECO:0007669"/>
    <property type="project" value="TreeGrafter"/>
</dbReference>
<dbReference type="Pfam" id="PF18335">
    <property type="entry name" value="SH3_13"/>
    <property type="match status" value="1"/>
</dbReference>